<gene>
    <name evidence="2" type="ORF">AMJ87_10615</name>
</gene>
<dbReference type="InterPro" id="IPR036890">
    <property type="entry name" value="HATPase_C_sf"/>
</dbReference>
<dbReference type="EMBL" id="LJUO01000129">
    <property type="protein sequence ID" value="KPK69366.1"/>
    <property type="molecule type" value="Genomic_DNA"/>
</dbReference>
<organism evidence="2 3">
    <name type="scientific">candidate division WOR_3 bacterium SM23_60</name>
    <dbReference type="NCBI Taxonomy" id="1703780"/>
    <lineage>
        <taxon>Bacteria</taxon>
        <taxon>Bacteria division WOR-3</taxon>
    </lineage>
</organism>
<feature type="domain" description="Histidine kinase/HSP90-like ATPase" evidence="1">
    <location>
        <begin position="28"/>
        <end position="139"/>
    </location>
</feature>
<dbReference type="Proteomes" id="UP000051096">
    <property type="component" value="Unassembled WGS sequence"/>
</dbReference>
<dbReference type="SUPFAM" id="SSF55874">
    <property type="entry name" value="ATPase domain of HSP90 chaperone/DNA topoisomerase II/histidine kinase"/>
    <property type="match status" value="1"/>
</dbReference>
<evidence type="ECO:0000313" key="3">
    <source>
        <dbReference type="Proteomes" id="UP000051096"/>
    </source>
</evidence>
<sequence length="147" mass="16003">MASKVVFQQNFAINGGDFANAGESSIRIRAILKEIGIDATIIRRVAIAAYEAEMNVVMYARLGKMHFLVTPEKIHLTVEDKGQGIEDIGLAMRPGYSTATEEMREMGFGAGMGLPNMKKNADVFRISSTVGKGTTLKLTFKINGTQD</sequence>
<accession>A0A0S8G8X1</accession>
<dbReference type="InterPro" id="IPR003594">
    <property type="entry name" value="HATPase_dom"/>
</dbReference>
<reference evidence="2 3" key="1">
    <citation type="journal article" date="2015" name="Microbiome">
        <title>Genomic resolution of linkages in carbon, nitrogen, and sulfur cycling among widespread estuary sediment bacteria.</title>
        <authorList>
            <person name="Baker B.J."/>
            <person name="Lazar C.S."/>
            <person name="Teske A.P."/>
            <person name="Dick G.J."/>
        </authorList>
    </citation>
    <scope>NUCLEOTIDE SEQUENCE [LARGE SCALE GENOMIC DNA]</scope>
    <source>
        <strain evidence="2">SM23_60</strain>
    </source>
</reference>
<dbReference type="AlphaFoldDB" id="A0A0S8G8X1"/>
<evidence type="ECO:0000313" key="2">
    <source>
        <dbReference type="EMBL" id="KPK69366.1"/>
    </source>
</evidence>
<dbReference type="Gene3D" id="3.30.565.10">
    <property type="entry name" value="Histidine kinase-like ATPase, C-terminal domain"/>
    <property type="match status" value="1"/>
</dbReference>
<dbReference type="Pfam" id="PF13581">
    <property type="entry name" value="HATPase_c_2"/>
    <property type="match status" value="1"/>
</dbReference>
<name>A0A0S8G8X1_UNCW3</name>
<comment type="caution">
    <text evidence="2">The sequence shown here is derived from an EMBL/GenBank/DDBJ whole genome shotgun (WGS) entry which is preliminary data.</text>
</comment>
<protein>
    <submittedName>
        <fullName evidence="2">Anti-sigma regulatory factor</fullName>
    </submittedName>
</protein>
<evidence type="ECO:0000259" key="1">
    <source>
        <dbReference type="Pfam" id="PF13581"/>
    </source>
</evidence>
<proteinExistence type="predicted"/>